<protein>
    <submittedName>
        <fullName evidence="1">Uncharacterized protein</fullName>
    </submittedName>
</protein>
<sequence length="188" mass="20987">MKRIREFGAGCLVCCLDDDELQLLGAPWEEYSQIAHGLGLDILRIPMPEGLAPADIAAFDNHLLHIINTYTLRGIPVLVHCRGGIGRAGLVACSWIIRLGLCGCVDTQCDAQPASMLACKVLEDLPSIPPTAIVKRDTLELLERIITLVRRRRSLKAVETFEQVKFLVEYVEFLRNRVVRDTLRTVPL</sequence>
<dbReference type="Proteomes" id="UP001148662">
    <property type="component" value="Unassembled WGS sequence"/>
</dbReference>
<evidence type="ECO:0000313" key="1">
    <source>
        <dbReference type="EMBL" id="KAJ3530478.1"/>
    </source>
</evidence>
<reference evidence="1" key="1">
    <citation type="submission" date="2022-07" db="EMBL/GenBank/DDBJ databases">
        <title>Genome Sequence of Phlebia brevispora.</title>
        <authorList>
            <person name="Buettner E."/>
        </authorList>
    </citation>
    <scope>NUCLEOTIDE SEQUENCE</scope>
    <source>
        <strain evidence="1">MPL23</strain>
    </source>
</reference>
<dbReference type="EMBL" id="JANHOG010001871">
    <property type="protein sequence ID" value="KAJ3530478.1"/>
    <property type="molecule type" value="Genomic_DNA"/>
</dbReference>
<accession>A0ACC1S212</accession>
<gene>
    <name evidence="1" type="ORF">NM688_g7703</name>
</gene>
<evidence type="ECO:0000313" key="2">
    <source>
        <dbReference type="Proteomes" id="UP001148662"/>
    </source>
</evidence>
<proteinExistence type="predicted"/>
<organism evidence="1 2">
    <name type="scientific">Phlebia brevispora</name>
    <dbReference type="NCBI Taxonomy" id="194682"/>
    <lineage>
        <taxon>Eukaryota</taxon>
        <taxon>Fungi</taxon>
        <taxon>Dikarya</taxon>
        <taxon>Basidiomycota</taxon>
        <taxon>Agaricomycotina</taxon>
        <taxon>Agaricomycetes</taxon>
        <taxon>Polyporales</taxon>
        <taxon>Meruliaceae</taxon>
        <taxon>Phlebia</taxon>
    </lineage>
</organism>
<name>A0ACC1S212_9APHY</name>
<keyword evidence="2" id="KW-1185">Reference proteome</keyword>
<comment type="caution">
    <text evidence="1">The sequence shown here is derived from an EMBL/GenBank/DDBJ whole genome shotgun (WGS) entry which is preliminary data.</text>
</comment>